<evidence type="ECO:0000256" key="1">
    <source>
        <dbReference type="ARBA" id="ARBA00004651"/>
    </source>
</evidence>
<dbReference type="Pfam" id="PF00892">
    <property type="entry name" value="EamA"/>
    <property type="match status" value="2"/>
</dbReference>
<protein>
    <recommendedName>
        <fullName evidence="8">EamA domain-containing protein</fullName>
    </recommendedName>
</protein>
<feature type="transmembrane region" description="Helical" evidence="7">
    <location>
        <begin position="224"/>
        <end position="244"/>
    </location>
</feature>
<dbReference type="InterPro" id="IPR000620">
    <property type="entry name" value="EamA_dom"/>
</dbReference>
<dbReference type="PATRIC" id="fig|742743.3.peg.1642"/>
<dbReference type="PANTHER" id="PTHR42920">
    <property type="entry name" value="OS03G0707200 PROTEIN-RELATED"/>
    <property type="match status" value="1"/>
</dbReference>
<dbReference type="GO" id="GO:0005886">
    <property type="term" value="C:plasma membrane"/>
    <property type="evidence" value="ECO:0007669"/>
    <property type="project" value="UniProtKB-SubCell"/>
</dbReference>
<evidence type="ECO:0000256" key="6">
    <source>
        <dbReference type="ARBA" id="ARBA00023136"/>
    </source>
</evidence>
<feature type="transmembrane region" description="Helical" evidence="7">
    <location>
        <begin position="97"/>
        <end position="118"/>
    </location>
</feature>
<keyword evidence="10" id="KW-1185">Reference proteome</keyword>
<evidence type="ECO:0000256" key="7">
    <source>
        <dbReference type="SAM" id="Phobius"/>
    </source>
</evidence>
<feature type="transmembrane region" description="Helical" evidence="7">
    <location>
        <begin position="251"/>
        <end position="268"/>
    </location>
</feature>
<feature type="transmembrane region" description="Helical" evidence="7">
    <location>
        <begin position="274"/>
        <end position="293"/>
    </location>
</feature>
<comment type="caution">
    <text evidence="9">The sequence shown here is derived from an EMBL/GenBank/DDBJ whole genome shotgun (WGS) entry which is preliminary data.</text>
</comment>
<evidence type="ECO:0000313" key="9">
    <source>
        <dbReference type="EMBL" id="EHO62485.1"/>
    </source>
</evidence>
<dbReference type="OrthoDB" id="9810818at2"/>
<comment type="subcellular location">
    <subcellularLocation>
        <location evidence="1">Cell membrane</location>
        <topology evidence="1">Multi-pass membrane protein</topology>
    </subcellularLocation>
</comment>
<feature type="transmembrane region" description="Helical" evidence="7">
    <location>
        <begin position="130"/>
        <end position="147"/>
    </location>
</feature>
<evidence type="ECO:0000256" key="2">
    <source>
        <dbReference type="ARBA" id="ARBA00007362"/>
    </source>
</evidence>
<evidence type="ECO:0000256" key="5">
    <source>
        <dbReference type="ARBA" id="ARBA00022989"/>
    </source>
</evidence>
<name>H1D1X2_9FIRM</name>
<feature type="transmembrane region" description="Helical" evidence="7">
    <location>
        <begin position="38"/>
        <end position="59"/>
    </location>
</feature>
<dbReference type="SUPFAM" id="SSF103481">
    <property type="entry name" value="Multidrug resistance efflux transporter EmrE"/>
    <property type="match status" value="2"/>
</dbReference>
<sequence>MKLFAVIMVLIAGTMWAGTGLAAQDFFRKSSLDAMDLTVFRMFSAGIIMFLVSLMKGQWKAGVRAVKRKPLLFLELVFYGIVGLMLMHYTYFASIAAGNAAAATVIQYTCPAMVILWVSLKNRKIPARGELLAVVLAIAGVFLLVTGGDIHRISVPAACVYLALASALFFAVCAVYPKHLMTVMDNSFILAIGMFTGAISAWLIDPVTDYSGFFQRSVLFDSFWIVICGTVVAFTCYNAGLHYLSEAQASVTATVEPAVSVIASFFLFDVRFDSLQALGILLVILAIAAPGLVGRQGSRQEK</sequence>
<organism evidence="9 10">
    <name type="scientific">Dialister succinatiphilus YIT 11850</name>
    <dbReference type="NCBI Taxonomy" id="742743"/>
    <lineage>
        <taxon>Bacteria</taxon>
        <taxon>Bacillati</taxon>
        <taxon>Bacillota</taxon>
        <taxon>Negativicutes</taxon>
        <taxon>Veillonellales</taxon>
        <taxon>Veillonellaceae</taxon>
        <taxon>Dialister</taxon>
    </lineage>
</organism>
<dbReference type="STRING" id="742743.HMPREF9453_01610"/>
<evidence type="ECO:0000256" key="4">
    <source>
        <dbReference type="ARBA" id="ARBA00022692"/>
    </source>
</evidence>
<feature type="transmembrane region" description="Helical" evidence="7">
    <location>
        <begin position="71"/>
        <end position="91"/>
    </location>
</feature>
<feature type="transmembrane region" description="Helical" evidence="7">
    <location>
        <begin position="188"/>
        <end position="204"/>
    </location>
</feature>
<dbReference type="InterPro" id="IPR051258">
    <property type="entry name" value="Diverse_Substrate_Transporter"/>
</dbReference>
<accession>H1D1X2</accession>
<feature type="domain" description="EamA" evidence="8">
    <location>
        <begin position="160"/>
        <end position="288"/>
    </location>
</feature>
<dbReference type="AlphaFoldDB" id="H1D1X2"/>
<dbReference type="RefSeq" id="WP_008860104.1">
    <property type="nucleotide sequence ID" value="NZ_JH591188.1"/>
</dbReference>
<dbReference type="InterPro" id="IPR037185">
    <property type="entry name" value="EmrE-like"/>
</dbReference>
<dbReference type="eggNOG" id="COG0697">
    <property type="taxonomic scope" value="Bacteria"/>
</dbReference>
<dbReference type="PANTHER" id="PTHR42920:SF5">
    <property type="entry name" value="EAMA DOMAIN-CONTAINING PROTEIN"/>
    <property type="match status" value="1"/>
</dbReference>
<keyword evidence="3" id="KW-1003">Cell membrane</keyword>
<feature type="transmembrane region" description="Helical" evidence="7">
    <location>
        <begin position="153"/>
        <end position="176"/>
    </location>
</feature>
<feature type="domain" description="EamA" evidence="8">
    <location>
        <begin position="4"/>
        <end position="145"/>
    </location>
</feature>
<gene>
    <name evidence="9" type="ORF">HMPREF9453_01610</name>
</gene>
<dbReference type="EMBL" id="ADLT01000052">
    <property type="protein sequence ID" value="EHO62485.1"/>
    <property type="molecule type" value="Genomic_DNA"/>
</dbReference>
<evidence type="ECO:0000313" key="10">
    <source>
        <dbReference type="Proteomes" id="UP000003277"/>
    </source>
</evidence>
<proteinExistence type="inferred from homology"/>
<keyword evidence="4 7" id="KW-0812">Transmembrane</keyword>
<evidence type="ECO:0000259" key="8">
    <source>
        <dbReference type="Pfam" id="PF00892"/>
    </source>
</evidence>
<keyword evidence="6 7" id="KW-0472">Membrane</keyword>
<comment type="similarity">
    <text evidence="2">Belongs to the EamA transporter family.</text>
</comment>
<keyword evidence="5 7" id="KW-1133">Transmembrane helix</keyword>
<evidence type="ECO:0000256" key="3">
    <source>
        <dbReference type="ARBA" id="ARBA00022475"/>
    </source>
</evidence>
<dbReference type="Proteomes" id="UP000003277">
    <property type="component" value="Unassembled WGS sequence"/>
</dbReference>
<dbReference type="HOGENOM" id="CLU_033863_19_0_9"/>
<reference evidence="9 10" key="1">
    <citation type="submission" date="2011-11" db="EMBL/GenBank/DDBJ databases">
        <title>The Genome Sequence of Dialister succinatiphilus YIT 11850.</title>
        <authorList>
            <consortium name="The Broad Institute Genome Sequencing Platform"/>
            <person name="Earl A."/>
            <person name="Ward D."/>
            <person name="Feldgarden M."/>
            <person name="Gevers D."/>
            <person name="Morotomi M."/>
            <person name="Young S.K."/>
            <person name="Zeng Q."/>
            <person name="Gargeya S."/>
            <person name="Fitzgerald M."/>
            <person name="Haas B."/>
            <person name="Abouelleil A."/>
            <person name="Alvarado L."/>
            <person name="Arachchi H.M."/>
            <person name="Berlin A."/>
            <person name="Brown A."/>
            <person name="Chapman S.B."/>
            <person name="Dunbar C."/>
            <person name="Gearin G."/>
            <person name="Goldberg J."/>
            <person name="Griggs A."/>
            <person name="Gujja S."/>
            <person name="Heiman D."/>
            <person name="Howarth C."/>
            <person name="Lui A."/>
            <person name="MacDonald P.J.P."/>
            <person name="Montmayeur A."/>
            <person name="Murphy C."/>
            <person name="Neiman D."/>
            <person name="Pearson M."/>
            <person name="Priest M."/>
            <person name="Roberts A."/>
            <person name="Saif S."/>
            <person name="Shea T."/>
            <person name="Sisk P."/>
            <person name="Stolte C."/>
            <person name="Sykes S."/>
            <person name="Wortman J."/>
            <person name="Nusbaum C."/>
            <person name="Birren B."/>
        </authorList>
    </citation>
    <scope>NUCLEOTIDE SEQUENCE [LARGE SCALE GENOMIC DNA]</scope>
    <source>
        <strain evidence="9 10">YIT 11850</strain>
    </source>
</reference>